<feature type="domain" description="JmjC" evidence="18">
    <location>
        <begin position="198"/>
        <end position="354"/>
    </location>
</feature>
<accession>A0AAY4E4N8</accession>
<keyword evidence="20" id="KW-1185">Reference proteome</keyword>
<dbReference type="GO" id="GO:0007420">
    <property type="term" value="P:brain development"/>
    <property type="evidence" value="ECO:0007669"/>
    <property type="project" value="UniProtKB-ARBA"/>
</dbReference>
<evidence type="ECO:0000256" key="7">
    <source>
        <dbReference type="ARBA" id="ARBA00022853"/>
    </source>
</evidence>
<dbReference type="GO" id="GO:0032454">
    <property type="term" value="F:histone H3K9 demethylase activity"/>
    <property type="evidence" value="ECO:0007669"/>
    <property type="project" value="UniProtKB-ARBA"/>
</dbReference>
<dbReference type="InterPro" id="IPR050690">
    <property type="entry name" value="JHDM1_Histone_Demethylase"/>
</dbReference>
<comment type="cofactor">
    <cofactor evidence="1">
        <name>Fe(2+)</name>
        <dbReference type="ChEBI" id="CHEBI:29033"/>
    </cofactor>
</comment>
<keyword evidence="14" id="KW-0539">Nucleus</keyword>
<dbReference type="PROSITE" id="PS50016">
    <property type="entry name" value="ZF_PHD_2"/>
    <property type="match status" value="1"/>
</dbReference>
<sequence>MAATPLYCVCRQPYDVSRFMIECDICKDWFHGSCVQVEEHHAVDIDVYHCPNCDVLHGPSLMKKRKNWHRHDYTEADDGTKPVQAGTSVFVQQLQDRTFPSADEILVHMQGIHVTQRYLERRGFRYPIAVPKLDGLGLKLPPSDFTVQDVERYVGGDKIIDVIDVARQADSKIKLKDFVKYYYSPQRPKVLNVISLEFSDTKMSELVVVPEIAQKMSWVENYWPDDSFFPKPFVQKYCLMGVKDSYTDFHIDFGGTSVWYHVLWGEKIFYLIKPTQENLALYEEWSSSPNQSEVFFGDKVERCYKCVVRQGTTLLIPTGWIHAVLTSQDCMAFGGNFLHNLNISMQLRCYEMERRLKTPDLFKFPYFEAICWYVAKNLQENLKELREDRFQPPEYLIKGVTALIGALKSWLKREVTEPASEVPDHIKPKHLIKELAKEIHYLQEERSVSGSKPMKSEGSGICLGTRSMLEKGGQSRKMARRLRDHPHSQKTPSNLDILELHTREVLKRLEVRPVKEDDSLVTRVSGKFSMASNDSAAFVERTLDNHLCLNIDSCWSHNRKTGLHRFSHLAQNTLKLLKPTSDSFFSCPVTTFYLYRESPPPPGAEEEAIQGMLSMAGLFCSSQPEDSAHSQESWWSSPSQRSPQYSKNSRNSLSYVVSLKFVLSFCMCLSTFYSLLRGQLPNHLSEASELQDHKNFMDSQSSNEAWANRSPLLNNSDQATGYQYCESSLSPPLHPTKRPASNPPPVSNQATKGKRPKKGMATAKQRLGRILKLKHHSRFFV</sequence>
<feature type="domain" description="PHD-type" evidence="17">
    <location>
        <begin position="5"/>
        <end position="56"/>
    </location>
</feature>
<comment type="similarity">
    <text evidence="3">Belongs to the JHDM1 histone demethylase family. JHDM1D subfamily.</text>
</comment>
<evidence type="ECO:0000259" key="17">
    <source>
        <dbReference type="PROSITE" id="PS50016"/>
    </source>
</evidence>
<keyword evidence="9" id="KW-0223">Dioxygenase</keyword>
<dbReference type="PANTHER" id="PTHR23123">
    <property type="entry name" value="PHD/F-BOX CONTAINING PROTEIN"/>
    <property type="match status" value="1"/>
</dbReference>
<dbReference type="InterPro" id="IPR003347">
    <property type="entry name" value="JmjC_dom"/>
</dbReference>
<evidence type="ECO:0000256" key="1">
    <source>
        <dbReference type="ARBA" id="ARBA00001954"/>
    </source>
</evidence>
<reference evidence="19" key="2">
    <citation type="submission" date="2025-08" db="UniProtKB">
        <authorList>
            <consortium name="Ensembl"/>
        </authorList>
    </citation>
    <scope>IDENTIFICATION</scope>
</reference>
<dbReference type="FunFam" id="3.30.40.10:FF:000193">
    <property type="entry name" value="lysine-specific demethylase PHF2 isoform X1"/>
    <property type="match status" value="1"/>
</dbReference>
<evidence type="ECO:0008006" key="21">
    <source>
        <dbReference type="Google" id="ProtNLM"/>
    </source>
</evidence>
<evidence type="ECO:0000256" key="11">
    <source>
        <dbReference type="ARBA" id="ARBA00023004"/>
    </source>
</evidence>
<evidence type="ECO:0000259" key="18">
    <source>
        <dbReference type="PROSITE" id="PS51184"/>
    </source>
</evidence>
<feature type="compositionally biased region" description="Low complexity" evidence="16">
    <location>
        <begin position="630"/>
        <end position="646"/>
    </location>
</feature>
<dbReference type="InterPro" id="IPR001965">
    <property type="entry name" value="Znf_PHD"/>
</dbReference>
<dbReference type="PROSITE" id="PS51184">
    <property type="entry name" value="JMJC"/>
    <property type="match status" value="1"/>
</dbReference>
<evidence type="ECO:0000256" key="4">
    <source>
        <dbReference type="ARBA" id="ARBA00022723"/>
    </source>
</evidence>
<dbReference type="GeneTree" id="ENSGT00940000158039"/>
<keyword evidence="10" id="KW-0560">Oxidoreductase</keyword>
<gene>
    <name evidence="19" type="primary">kdm7ab</name>
</gene>
<keyword evidence="11" id="KW-0408">Iron</keyword>
<dbReference type="SMART" id="SM00558">
    <property type="entry name" value="JmjC"/>
    <property type="match status" value="1"/>
</dbReference>
<keyword evidence="4" id="KW-0479">Metal-binding</keyword>
<organism evidence="19 20">
    <name type="scientific">Denticeps clupeoides</name>
    <name type="common">denticle herring</name>
    <dbReference type="NCBI Taxonomy" id="299321"/>
    <lineage>
        <taxon>Eukaryota</taxon>
        <taxon>Metazoa</taxon>
        <taxon>Chordata</taxon>
        <taxon>Craniata</taxon>
        <taxon>Vertebrata</taxon>
        <taxon>Euteleostomi</taxon>
        <taxon>Actinopterygii</taxon>
        <taxon>Neopterygii</taxon>
        <taxon>Teleostei</taxon>
        <taxon>Clupei</taxon>
        <taxon>Clupeiformes</taxon>
        <taxon>Denticipitoidei</taxon>
        <taxon>Denticipitidae</taxon>
        <taxon>Denticeps</taxon>
    </lineage>
</organism>
<dbReference type="SUPFAM" id="SSF57903">
    <property type="entry name" value="FYVE/PHD zinc finger"/>
    <property type="match status" value="1"/>
</dbReference>
<feature type="region of interest" description="Disordered" evidence="16">
    <location>
        <begin position="622"/>
        <end position="648"/>
    </location>
</feature>
<evidence type="ECO:0000256" key="16">
    <source>
        <dbReference type="SAM" id="MobiDB-lite"/>
    </source>
</evidence>
<dbReference type="Gene3D" id="2.60.120.650">
    <property type="entry name" value="Cupin"/>
    <property type="match status" value="1"/>
</dbReference>
<keyword evidence="7" id="KW-0156">Chromatin regulator</keyword>
<keyword evidence="12" id="KW-0805">Transcription regulation</keyword>
<dbReference type="Gene3D" id="1.20.58.1360">
    <property type="match status" value="1"/>
</dbReference>
<name>A0AAY4E4N8_9TELE</name>
<dbReference type="GO" id="GO:0008270">
    <property type="term" value="F:zinc ion binding"/>
    <property type="evidence" value="ECO:0007669"/>
    <property type="project" value="UniProtKB-KW"/>
</dbReference>
<evidence type="ECO:0000256" key="8">
    <source>
        <dbReference type="ARBA" id="ARBA00022902"/>
    </source>
</evidence>
<evidence type="ECO:0000256" key="13">
    <source>
        <dbReference type="ARBA" id="ARBA00023163"/>
    </source>
</evidence>
<dbReference type="PROSITE" id="PS01359">
    <property type="entry name" value="ZF_PHD_1"/>
    <property type="match status" value="1"/>
</dbReference>
<comment type="subcellular location">
    <subcellularLocation>
        <location evidence="2">Nucleus</location>
    </subcellularLocation>
</comment>
<reference evidence="19" key="3">
    <citation type="submission" date="2025-09" db="UniProtKB">
        <authorList>
            <consortium name="Ensembl"/>
        </authorList>
    </citation>
    <scope>IDENTIFICATION</scope>
</reference>
<evidence type="ECO:0000313" key="20">
    <source>
        <dbReference type="Proteomes" id="UP000694580"/>
    </source>
</evidence>
<dbReference type="SUPFAM" id="SSF51197">
    <property type="entry name" value="Clavaminate synthase-like"/>
    <property type="match status" value="1"/>
</dbReference>
<dbReference type="InterPro" id="IPR019787">
    <property type="entry name" value="Znf_PHD-finger"/>
</dbReference>
<dbReference type="Proteomes" id="UP000694580">
    <property type="component" value="Chromosome 17"/>
</dbReference>
<keyword evidence="13" id="KW-0804">Transcription</keyword>
<dbReference type="GO" id="GO:0071558">
    <property type="term" value="F:histone H3K27me2/H3K27me3 demethylase activity"/>
    <property type="evidence" value="ECO:0007669"/>
    <property type="project" value="UniProtKB-ARBA"/>
</dbReference>
<dbReference type="Pfam" id="PF02373">
    <property type="entry name" value="JmjC"/>
    <property type="match status" value="1"/>
</dbReference>
<dbReference type="InterPro" id="IPR011011">
    <property type="entry name" value="Znf_FYVE_PHD"/>
</dbReference>
<evidence type="ECO:0000256" key="10">
    <source>
        <dbReference type="ARBA" id="ARBA00023002"/>
    </source>
</evidence>
<evidence type="ECO:0000256" key="15">
    <source>
        <dbReference type="PROSITE-ProRule" id="PRU00146"/>
    </source>
</evidence>
<proteinExistence type="inferred from homology"/>
<reference evidence="19 20" key="1">
    <citation type="submission" date="2020-06" db="EMBL/GenBank/DDBJ databases">
        <authorList>
            <consortium name="Wellcome Sanger Institute Data Sharing"/>
        </authorList>
    </citation>
    <scope>NUCLEOTIDE SEQUENCE [LARGE SCALE GENOMIC DNA]</scope>
</reference>
<dbReference type="InterPro" id="IPR019786">
    <property type="entry name" value="Zinc_finger_PHD-type_CS"/>
</dbReference>
<dbReference type="Pfam" id="PF17811">
    <property type="entry name" value="JHD"/>
    <property type="match status" value="1"/>
</dbReference>
<evidence type="ECO:0000256" key="6">
    <source>
        <dbReference type="ARBA" id="ARBA00022833"/>
    </source>
</evidence>
<dbReference type="AlphaFoldDB" id="A0AAY4E4N8"/>
<evidence type="ECO:0000256" key="12">
    <source>
        <dbReference type="ARBA" id="ARBA00023015"/>
    </source>
</evidence>
<keyword evidence="5 15" id="KW-0863">Zinc-finger</keyword>
<evidence type="ECO:0000313" key="19">
    <source>
        <dbReference type="Ensembl" id="ENSDCDP00010052219.1"/>
    </source>
</evidence>
<dbReference type="FunFam" id="2.60.120.650:FF:000021">
    <property type="entry name" value="Lysine-specific demethylase 7A"/>
    <property type="match status" value="1"/>
</dbReference>
<keyword evidence="8" id="KW-0524">Neurogenesis</keyword>
<evidence type="ECO:0000256" key="14">
    <source>
        <dbReference type="ARBA" id="ARBA00023242"/>
    </source>
</evidence>
<dbReference type="Pfam" id="PF00628">
    <property type="entry name" value="PHD"/>
    <property type="match status" value="1"/>
</dbReference>
<evidence type="ECO:0000256" key="3">
    <source>
        <dbReference type="ARBA" id="ARBA00006942"/>
    </source>
</evidence>
<dbReference type="SMART" id="SM00249">
    <property type="entry name" value="PHD"/>
    <property type="match status" value="1"/>
</dbReference>
<evidence type="ECO:0000256" key="2">
    <source>
        <dbReference type="ARBA" id="ARBA00004123"/>
    </source>
</evidence>
<dbReference type="GO" id="GO:0005634">
    <property type="term" value="C:nucleus"/>
    <property type="evidence" value="ECO:0007669"/>
    <property type="project" value="UniProtKB-SubCell"/>
</dbReference>
<evidence type="ECO:0000256" key="9">
    <source>
        <dbReference type="ARBA" id="ARBA00022964"/>
    </source>
</evidence>
<dbReference type="Ensembl" id="ENSDCDT00010062701.1">
    <property type="protein sequence ID" value="ENSDCDP00010052219.1"/>
    <property type="gene ID" value="ENSDCDG00010030565.1"/>
</dbReference>
<feature type="region of interest" description="Disordered" evidence="16">
    <location>
        <begin position="724"/>
        <end position="763"/>
    </location>
</feature>
<dbReference type="CDD" id="cd15640">
    <property type="entry name" value="PHD_KDM7"/>
    <property type="match status" value="1"/>
</dbReference>
<keyword evidence="6" id="KW-0862">Zinc</keyword>
<protein>
    <recommendedName>
        <fullName evidence="21">Lysine (K)-specific demethylase 7Ab</fullName>
    </recommendedName>
</protein>
<dbReference type="InterPro" id="IPR041070">
    <property type="entry name" value="JHD"/>
</dbReference>
<evidence type="ECO:0000256" key="5">
    <source>
        <dbReference type="ARBA" id="ARBA00022771"/>
    </source>
</evidence>